<evidence type="ECO:0000256" key="1">
    <source>
        <dbReference type="SAM" id="MobiDB-lite"/>
    </source>
</evidence>
<dbReference type="Gene3D" id="2.70.70.10">
    <property type="entry name" value="Glucose Permease (Domain IIA)"/>
    <property type="match status" value="1"/>
</dbReference>
<evidence type="ECO:0000313" key="4">
    <source>
        <dbReference type="EMBL" id="UOF91530.1"/>
    </source>
</evidence>
<dbReference type="Proteomes" id="UP000830167">
    <property type="component" value="Chromosome"/>
</dbReference>
<keyword evidence="5" id="KW-1185">Reference proteome</keyword>
<dbReference type="EMBL" id="CP089291">
    <property type="protein sequence ID" value="UOF91530.1"/>
    <property type="molecule type" value="Genomic_DNA"/>
</dbReference>
<name>A0ABY4CUG8_9BACL</name>
<proteinExistence type="predicted"/>
<reference evidence="4" key="1">
    <citation type="submission" date="2021-12" db="EMBL/GenBank/DDBJ databases">
        <title>Alicyclobacillaceae gen. nov., sp. nov., isolated from chalcocite enrichment system.</title>
        <authorList>
            <person name="Jiang Z."/>
        </authorList>
    </citation>
    <scope>NUCLEOTIDE SEQUENCE</scope>
    <source>
        <strain evidence="4">MYW30-H2</strain>
    </source>
</reference>
<feature type="region of interest" description="Disordered" evidence="1">
    <location>
        <begin position="60"/>
        <end position="96"/>
    </location>
</feature>
<feature type="compositionally biased region" description="Polar residues" evidence="1">
    <location>
        <begin position="60"/>
        <end position="69"/>
    </location>
</feature>
<feature type="domain" description="M23ase beta-sheet core" evidence="3">
    <location>
        <begin position="138"/>
        <end position="236"/>
    </location>
</feature>
<feature type="compositionally biased region" description="Low complexity" evidence="1">
    <location>
        <begin position="70"/>
        <end position="96"/>
    </location>
</feature>
<dbReference type="CDD" id="cd12797">
    <property type="entry name" value="M23_peptidase"/>
    <property type="match status" value="1"/>
</dbReference>
<feature type="region of interest" description="Disordered" evidence="1">
    <location>
        <begin position="1"/>
        <end position="28"/>
    </location>
</feature>
<dbReference type="InterPro" id="IPR011055">
    <property type="entry name" value="Dup_hybrid_motif"/>
</dbReference>
<dbReference type="Pfam" id="PF01551">
    <property type="entry name" value="Peptidase_M23"/>
    <property type="match status" value="1"/>
</dbReference>
<accession>A0ABY4CUG8</accession>
<dbReference type="PANTHER" id="PTHR21666">
    <property type="entry name" value="PEPTIDASE-RELATED"/>
    <property type="match status" value="1"/>
</dbReference>
<evidence type="ECO:0000313" key="5">
    <source>
        <dbReference type="Proteomes" id="UP000830167"/>
    </source>
</evidence>
<evidence type="ECO:0000259" key="3">
    <source>
        <dbReference type="Pfam" id="PF01551"/>
    </source>
</evidence>
<dbReference type="InterPro" id="IPR016047">
    <property type="entry name" value="M23ase_b-sheet_dom"/>
</dbReference>
<protein>
    <submittedName>
        <fullName evidence="4">M23 family metallopeptidase</fullName>
    </submittedName>
</protein>
<evidence type="ECO:0000256" key="2">
    <source>
        <dbReference type="SAM" id="Phobius"/>
    </source>
</evidence>
<gene>
    <name evidence="4" type="ORF">LSG31_04565</name>
</gene>
<keyword evidence="2" id="KW-0472">Membrane</keyword>
<dbReference type="PANTHER" id="PTHR21666:SF291">
    <property type="entry name" value="STAGE II SPORULATION PROTEIN Q"/>
    <property type="match status" value="1"/>
</dbReference>
<feature type="compositionally biased region" description="Polar residues" evidence="1">
    <location>
        <begin position="16"/>
        <end position="28"/>
    </location>
</feature>
<dbReference type="InterPro" id="IPR050570">
    <property type="entry name" value="Cell_wall_metabolism_enzyme"/>
</dbReference>
<keyword evidence="2" id="KW-0812">Transmembrane</keyword>
<organism evidence="4 5">
    <name type="scientific">Fodinisporobacter ferrooxydans</name>
    <dbReference type="NCBI Taxonomy" id="2901836"/>
    <lineage>
        <taxon>Bacteria</taxon>
        <taxon>Bacillati</taxon>
        <taxon>Bacillota</taxon>
        <taxon>Bacilli</taxon>
        <taxon>Bacillales</taxon>
        <taxon>Alicyclobacillaceae</taxon>
        <taxon>Fodinisporobacter</taxon>
    </lineage>
</organism>
<dbReference type="RefSeq" id="WP_347438222.1">
    <property type="nucleotide sequence ID" value="NZ_CP089291.1"/>
</dbReference>
<sequence length="247" mass="26594">MNNQEKEKNQNSQENTSTSRKTTHQSGRNKFFSKRWAFPVMYLAAAGLIISLMYVKTNHQASNPPSDVAQNTQTQTQTNQNSAPANPSAAANAAPSFQWPVGPDAANASVVVGYYDETSTDAKAQAAALVNYDNHFYTHNGIDIQAQNDATFTVLAAAAGQVTNVEDNPLNGQTVEITHPDGYVTVYASLGKVDVNKGDQVTQGQPIGDSGYCKFEASAKNHLYFEVRKDGQVINPASVLPAKANTH</sequence>
<feature type="transmembrane region" description="Helical" evidence="2">
    <location>
        <begin position="36"/>
        <end position="55"/>
    </location>
</feature>
<keyword evidence="2" id="KW-1133">Transmembrane helix</keyword>
<dbReference type="SUPFAM" id="SSF51261">
    <property type="entry name" value="Duplicated hybrid motif"/>
    <property type="match status" value="1"/>
</dbReference>